<evidence type="ECO:0000256" key="4">
    <source>
        <dbReference type="ARBA" id="ARBA00022989"/>
    </source>
</evidence>
<protein>
    <submittedName>
        <fullName evidence="7">Uncharacterized protein</fullName>
    </submittedName>
</protein>
<evidence type="ECO:0000256" key="2">
    <source>
        <dbReference type="ARBA" id="ARBA00008707"/>
    </source>
</evidence>
<feature type="transmembrane region" description="Helical" evidence="6">
    <location>
        <begin position="81"/>
        <end position="99"/>
    </location>
</feature>
<keyword evidence="4 6" id="KW-1133">Transmembrane helix</keyword>
<evidence type="ECO:0000313" key="7">
    <source>
        <dbReference type="EMBL" id="MCD7465740.1"/>
    </source>
</evidence>
<feature type="transmembrane region" description="Helical" evidence="6">
    <location>
        <begin position="175"/>
        <end position="194"/>
    </location>
</feature>
<evidence type="ECO:0000256" key="5">
    <source>
        <dbReference type="ARBA" id="ARBA00023136"/>
    </source>
</evidence>
<name>A0ABS8T2Z4_DATST</name>
<evidence type="ECO:0000313" key="8">
    <source>
        <dbReference type="Proteomes" id="UP000823775"/>
    </source>
</evidence>
<comment type="caution">
    <text evidence="7">The sequence shown here is derived from an EMBL/GenBank/DDBJ whole genome shotgun (WGS) entry which is preliminary data.</text>
</comment>
<keyword evidence="5 6" id="KW-0472">Membrane</keyword>
<sequence length="256" mass="29096">MDNNFMYQHLAEIEEPDESDFYLPDYDGQEEDDSNFIYIINTILSGTARLNILLPTVTILAFTIFAPILTNDGQCNNFEQGMTGVFLVLSAASCVFFSFTDSFRSATGRLHYGVATFSGIWTFNGRRIKPCVPRDYRLRWSDIFHASLSLIAFLTFAASHNDVLQCYHFIVPRKVINTVPLVIGFVISLLFVIFPSRRRGIGSKCHNQQFINSLLERYIQMLLPGSCDNLTTFFFPPATNVISSKTQEPYARKSFT</sequence>
<dbReference type="InterPro" id="IPR007770">
    <property type="entry name" value="DMP"/>
</dbReference>
<gene>
    <name evidence="7" type="ORF">HAX54_001834</name>
</gene>
<dbReference type="PANTHER" id="PTHR31621:SF37">
    <property type="entry name" value="OS01G0882400 PROTEIN"/>
    <property type="match status" value="1"/>
</dbReference>
<feature type="transmembrane region" description="Helical" evidence="6">
    <location>
        <begin position="143"/>
        <end position="160"/>
    </location>
</feature>
<feature type="transmembrane region" description="Helical" evidence="6">
    <location>
        <begin position="50"/>
        <end position="69"/>
    </location>
</feature>
<accession>A0ABS8T2Z4</accession>
<organism evidence="7 8">
    <name type="scientific">Datura stramonium</name>
    <name type="common">Jimsonweed</name>
    <name type="synonym">Common thornapple</name>
    <dbReference type="NCBI Taxonomy" id="4076"/>
    <lineage>
        <taxon>Eukaryota</taxon>
        <taxon>Viridiplantae</taxon>
        <taxon>Streptophyta</taxon>
        <taxon>Embryophyta</taxon>
        <taxon>Tracheophyta</taxon>
        <taxon>Spermatophyta</taxon>
        <taxon>Magnoliopsida</taxon>
        <taxon>eudicotyledons</taxon>
        <taxon>Gunneridae</taxon>
        <taxon>Pentapetalae</taxon>
        <taxon>asterids</taxon>
        <taxon>lamiids</taxon>
        <taxon>Solanales</taxon>
        <taxon>Solanaceae</taxon>
        <taxon>Solanoideae</taxon>
        <taxon>Datureae</taxon>
        <taxon>Datura</taxon>
    </lineage>
</organism>
<dbReference type="EMBL" id="JACEIK010001075">
    <property type="protein sequence ID" value="MCD7465740.1"/>
    <property type="molecule type" value="Genomic_DNA"/>
</dbReference>
<dbReference type="Proteomes" id="UP000823775">
    <property type="component" value="Unassembled WGS sequence"/>
</dbReference>
<keyword evidence="3 6" id="KW-0812">Transmembrane</keyword>
<dbReference type="PANTHER" id="PTHR31621">
    <property type="entry name" value="PROTEIN DMP3"/>
    <property type="match status" value="1"/>
</dbReference>
<dbReference type="Pfam" id="PF05078">
    <property type="entry name" value="DUF679"/>
    <property type="match status" value="1"/>
</dbReference>
<comment type="similarity">
    <text evidence="2">Belongs to the plant DMP1 protein family.</text>
</comment>
<comment type="subcellular location">
    <subcellularLocation>
        <location evidence="1">Membrane</location>
        <topology evidence="1">Multi-pass membrane protein</topology>
    </subcellularLocation>
</comment>
<proteinExistence type="inferred from homology"/>
<keyword evidence="8" id="KW-1185">Reference proteome</keyword>
<evidence type="ECO:0000256" key="6">
    <source>
        <dbReference type="SAM" id="Phobius"/>
    </source>
</evidence>
<evidence type="ECO:0000256" key="1">
    <source>
        <dbReference type="ARBA" id="ARBA00004141"/>
    </source>
</evidence>
<reference evidence="7 8" key="1">
    <citation type="journal article" date="2021" name="BMC Genomics">
        <title>Datura genome reveals duplications of psychoactive alkaloid biosynthetic genes and high mutation rate following tissue culture.</title>
        <authorList>
            <person name="Rajewski A."/>
            <person name="Carter-House D."/>
            <person name="Stajich J."/>
            <person name="Litt A."/>
        </authorList>
    </citation>
    <scope>NUCLEOTIDE SEQUENCE [LARGE SCALE GENOMIC DNA]</scope>
    <source>
        <strain evidence="7">AR-01</strain>
    </source>
</reference>
<evidence type="ECO:0000256" key="3">
    <source>
        <dbReference type="ARBA" id="ARBA00022692"/>
    </source>
</evidence>